<dbReference type="OrthoDB" id="3639251at2759"/>
<evidence type="ECO:0000256" key="5">
    <source>
        <dbReference type="ARBA" id="ARBA00023136"/>
    </source>
</evidence>
<evidence type="ECO:0000256" key="2">
    <source>
        <dbReference type="ARBA" id="ARBA00022448"/>
    </source>
</evidence>
<dbReference type="PANTHER" id="PTHR43791:SF47">
    <property type="entry name" value="MAJOR FACILITATOR SUPERFAMILY (MFS) PROFILE DOMAIN-CONTAINING PROTEIN-RELATED"/>
    <property type="match status" value="1"/>
</dbReference>
<gene>
    <name evidence="6" type="ORF">ATEIFO6365_0005002000</name>
</gene>
<sequence>MTPACDERLSLSQGSTKDYHVKHVEQADEFTAEEQRRIVRRIDRRLIVMLGFLHTVALIDRGNLGTAAVAGMKEELHLVGTQYSTIAVAFFPPFIVLQPLGPVLIRTVGPIPYLTGVCFIWGVVMLSAGFVRNWTQMVGIRIIIGALEAGFFPASVYLIGTWYTRYEIQKRYAVFYLLGCVAAAFTGILSYGISHMGGLGGLGPWRWIFVIQGLITCVIATIGGFVLVDFLDKMKNSKRKFLEPREYDLILQRIERDRSDTVVEPFNWRQYLAAGLDLNIWAFGFIYFSTTTTAYAISYFLPLIYREGMGFSMGVSLCLFAPPYAAAGIIMFVTSYIGDRCRVRGPILIFNAVLTLIGLPLMGFAKDNGPRLVGCFLTTMGANSNVPAAMAYQANNVRGQWKRAICSAIFVGLGASGGMTGSLVFREQDAPTYQPGICTCVGLTGLIIVLVGLLSIRLRSRNRRANRGEIVIGNLEGFRGHASVTFCYHFKYGLPNLRGAKQIPVQDSAIKD</sequence>
<reference evidence="6 7" key="1">
    <citation type="submission" date="2020-01" db="EMBL/GenBank/DDBJ databases">
        <title>Aspergillus terreus IFO 6365 whole genome shotgun sequence.</title>
        <authorList>
            <person name="Kanamasa S."/>
            <person name="Takahashi H."/>
        </authorList>
    </citation>
    <scope>NUCLEOTIDE SEQUENCE [LARGE SCALE GENOMIC DNA]</scope>
    <source>
        <strain evidence="6 7">IFO 6365</strain>
    </source>
</reference>
<dbReference type="SUPFAM" id="SSF103473">
    <property type="entry name" value="MFS general substrate transporter"/>
    <property type="match status" value="1"/>
</dbReference>
<dbReference type="GO" id="GO:0016020">
    <property type="term" value="C:membrane"/>
    <property type="evidence" value="ECO:0007669"/>
    <property type="project" value="UniProtKB-SubCell"/>
</dbReference>
<dbReference type="InterPro" id="IPR036259">
    <property type="entry name" value="MFS_trans_sf"/>
</dbReference>
<evidence type="ECO:0000313" key="6">
    <source>
        <dbReference type="EMBL" id="GFF15830.1"/>
    </source>
</evidence>
<evidence type="ECO:0000256" key="4">
    <source>
        <dbReference type="ARBA" id="ARBA00022989"/>
    </source>
</evidence>
<dbReference type="Proteomes" id="UP000452235">
    <property type="component" value="Unassembled WGS sequence"/>
</dbReference>
<evidence type="ECO:0000313" key="7">
    <source>
        <dbReference type="Proteomes" id="UP000452235"/>
    </source>
</evidence>
<organism evidence="6 7">
    <name type="scientific">Aspergillus terreus</name>
    <dbReference type="NCBI Taxonomy" id="33178"/>
    <lineage>
        <taxon>Eukaryota</taxon>
        <taxon>Fungi</taxon>
        <taxon>Dikarya</taxon>
        <taxon>Ascomycota</taxon>
        <taxon>Pezizomycotina</taxon>
        <taxon>Eurotiomycetes</taxon>
        <taxon>Eurotiomycetidae</taxon>
        <taxon>Eurotiales</taxon>
        <taxon>Aspergillaceae</taxon>
        <taxon>Aspergillus</taxon>
        <taxon>Aspergillus subgen. Circumdati</taxon>
    </lineage>
</organism>
<proteinExistence type="predicted"/>
<dbReference type="EMBL" id="BLJY01000005">
    <property type="protein sequence ID" value="GFF15830.1"/>
    <property type="molecule type" value="Genomic_DNA"/>
</dbReference>
<dbReference type="AlphaFoldDB" id="A0A5M3YZY0"/>
<dbReference type="GO" id="GO:0022857">
    <property type="term" value="F:transmembrane transporter activity"/>
    <property type="evidence" value="ECO:0007669"/>
    <property type="project" value="InterPro"/>
</dbReference>
<dbReference type="InterPro" id="IPR011701">
    <property type="entry name" value="MFS"/>
</dbReference>
<name>A0A5M3YZY0_ASPTE</name>
<protein>
    <submittedName>
        <fullName evidence="6">MFS general substrate transporter</fullName>
    </submittedName>
</protein>
<dbReference type="PANTHER" id="PTHR43791">
    <property type="entry name" value="PERMEASE-RELATED"/>
    <property type="match status" value="1"/>
</dbReference>
<evidence type="ECO:0000256" key="3">
    <source>
        <dbReference type="ARBA" id="ARBA00022692"/>
    </source>
</evidence>
<dbReference type="VEuPathDB" id="FungiDB:ATEG_04951"/>
<keyword evidence="5" id="KW-0472">Membrane</keyword>
<comment type="caution">
    <text evidence="6">The sequence shown here is derived from an EMBL/GenBank/DDBJ whole genome shotgun (WGS) entry which is preliminary data.</text>
</comment>
<dbReference type="Gene3D" id="1.20.1250.20">
    <property type="entry name" value="MFS general substrate transporter like domains"/>
    <property type="match status" value="2"/>
</dbReference>
<keyword evidence="7" id="KW-1185">Reference proteome</keyword>
<keyword evidence="4" id="KW-1133">Transmembrane helix</keyword>
<evidence type="ECO:0000256" key="1">
    <source>
        <dbReference type="ARBA" id="ARBA00004141"/>
    </source>
</evidence>
<comment type="subcellular location">
    <subcellularLocation>
        <location evidence="1">Membrane</location>
        <topology evidence="1">Multi-pass membrane protein</topology>
    </subcellularLocation>
</comment>
<keyword evidence="3" id="KW-0812">Transmembrane</keyword>
<dbReference type="Pfam" id="PF07690">
    <property type="entry name" value="MFS_1"/>
    <property type="match status" value="1"/>
</dbReference>
<keyword evidence="2" id="KW-0813">Transport</keyword>
<accession>A0A5M3YZY0</accession>